<gene>
    <name evidence="2" type="ORF">METZ01_LOCUS262211</name>
</gene>
<dbReference type="AlphaFoldDB" id="A0A382JDN9"/>
<organism evidence="2">
    <name type="scientific">marine metagenome</name>
    <dbReference type="NCBI Taxonomy" id="408172"/>
    <lineage>
        <taxon>unclassified sequences</taxon>
        <taxon>metagenomes</taxon>
        <taxon>ecological metagenomes</taxon>
    </lineage>
</organism>
<evidence type="ECO:0000259" key="1">
    <source>
        <dbReference type="PROSITE" id="PS50263"/>
    </source>
</evidence>
<protein>
    <recommendedName>
        <fullName evidence="1">CN hydrolase domain-containing protein</fullName>
    </recommendedName>
</protein>
<reference evidence="2" key="1">
    <citation type="submission" date="2018-05" db="EMBL/GenBank/DDBJ databases">
        <authorList>
            <person name="Lanie J.A."/>
            <person name="Ng W.-L."/>
            <person name="Kazmierczak K.M."/>
            <person name="Andrzejewski T.M."/>
            <person name="Davidsen T.M."/>
            <person name="Wayne K.J."/>
            <person name="Tettelin H."/>
            <person name="Glass J.I."/>
            <person name="Rusch D."/>
            <person name="Podicherti R."/>
            <person name="Tsui H.-C.T."/>
            <person name="Winkler M.E."/>
        </authorList>
    </citation>
    <scope>NUCLEOTIDE SEQUENCE</scope>
</reference>
<dbReference type="InterPro" id="IPR003010">
    <property type="entry name" value="C-N_Hydrolase"/>
</dbReference>
<dbReference type="EMBL" id="UINC01073175">
    <property type="protein sequence ID" value="SVC09357.1"/>
    <property type="molecule type" value="Genomic_DNA"/>
</dbReference>
<accession>A0A382JDN9</accession>
<feature type="non-terminal residue" evidence="2">
    <location>
        <position position="215"/>
    </location>
</feature>
<dbReference type="PROSITE" id="PS50263">
    <property type="entry name" value="CN_HYDROLASE"/>
    <property type="match status" value="1"/>
</dbReference>
<dbReference type="SUPFAM" id="SSF56317">
    <property type="entry name" value="Carbon-nitrogen hydrolase"/>
    <property type="match status" value="1"/>
</dbReference>
<dbReference type="PANTHER" id="PTHR23088">
    <property type="entry name" value="NITRILASE-RELATED"/>
    <property type="match status" value="1"/>
</dbReference>
<dbReference type="Gene3D" id="3.60.110.10">
    <property type="entry name" value="Carbon-nitrogen hydrolase"/>
    <property type="match status" value="1"/>
</dbReference>
<evidence type="ECO:0000313" key="2">
    <source>
        <dbReference type="EMBL" id="SVC09357.1"/>
    </source>
</evidence>
<name>A0A382JDN9_9ZZZZ</name>
<sequence>MTDTRVASVQFQHAPGDKAANFAIVRRFTAEAAEAGVELVVFPEMCLTGYWHLRNQSQADLQALAEPVPGGPCTQELLALAAQNNLSIGVGLIERGDDGRLFNSYVVAMPDGRTVCHRKLHTFISEHLCSGDEYTIFDLPNGTKAGILTCYDCNIGENVRINALRGVEVLLAPHQTGGCATPSPRCMGAIDVALWENRGAARKAIEAEFRGPKGR</sequence>
<feature type="non-terminal residue" evidence="2">
    <location>
        <position position="1"/>
    </location>
</feature>
<feature type="domain" description="CN hydrolase" evidence="1">
    <location>
        <begin position="4"/>
        <end position="215"/>
    </location>
</feature>
<dbReference type="InterPro" id="IPR036526">
    <property type="entry name" value="C-N_Hydrolase_sf"/>
</dbReference>
<dbReference type="PANTHER" id="PTHR23088:SF27">
    <property type="entry name" value="DEAMINATED GLUTATHIONE AMIDASE"/>
    <property type="match status" value="1"/>
</dbReference>
<dbReference type="Pfam" id="PF00795">
    <property type="entry name" value="CN_hydrolase"/>
    <property type="match status" value="1"/>
</dbReference>
<proteinExistence type="predicted"/>